<organism evidence="1">
    <name type="scientific">mine drainage metagenome</name>
    <dbReference type="NCBI Taxonomy" id="410659"/>
    <lineage>
        <taxon>unclassified sequences</taxon>
        <taxon>metagenomes</taxon>
        <taxon>ecological metagenomes</taxon>
    </lineage>
</organism>
<protein>
    <submittedName>
        <fullName evidence="1">Uncharacterized protein</fullName>
    </submittedName>
</protein>
<evidence type="ECO:0000313" key="1">
    <source>
        <dbReference type="EMBL" id="OIQ70847.1"/>
    </source>
</evidence>
<comment type="caution">
    <text evidence="1">The sequence shown here is derived from an EMBL/GenBank/DDBJ whole genome shotgun (WGS) entry which is preliminary data.</text>
</comment>
<reference evidence="1" key="1">
    <citation type="submission" date="2016-10" db="EMBL/GenBank/DDBJ databases">
        <title>Sequence of Gallionella enrichment culture.</title>
        <authorList>
            <person name="Poehlein A."/>
            <person name="Muehling M."/>
            <person name="Daniel R."/>
        </authorList>
    </citation>
    <scope>NUCLEOTIDE SEQUENCE</scope>
</reference>
<dbReference type="AlphaFoldDB" id="A0A1J5PSZ0"/>
<accession>A0A1J5PSZ0</accession>
<name>A0A1J5PSZ0_9ZZZZ</name>
<dbReference type="EMBL" id="MLJW01003996">
    <property type="protein sequence ID" value="OIQ70847.1"/>
    <property type="molecule type" value="Genomic_DNA"/>
</dbReference>
<proteinExistence type="predicted"/>
<sequence>MDVVKRGADHAGLIVQQLAAFDPLGPDDFCHVGLQDHRAAIGRAMFRHLHPAVLHHAHVEDDMAFMVAAFAADRPVVGAVAVGQFKVARAADAVDVVVEGQAGVQRLAQVQHVGAKARVAHDKHVRGIEQREALLHRLDRIGEVLARGLGIAVGLFQPRVRQVEQIQRAFQIAGAFAHLLLQHRGALELGVGGARGIGGLLYPFHQNRGDLHQLFVLPLQRIRWVDKGIGHGVVPGA</sequence>
<gene>
    <name evidence="1" type="ORF">GALL_475370</name>
</gene>